<proteinExistence type="predicted"/>
<gene>
    <name evidence="4" type="ORF">FSB_LOCUS10432</name>
</gene>
<dbReference type="PROSITE" id="PS50994">
    <property type="entry name" value="INTEGRASE"/>
    <property type="match status" value="1"/>
</dbReference>
<evidence type="ECO:0000256" key="2">
    <source>
        <dbReference type="SAM" id="MobiDB-lite"/>
    </source>
</evidence>
<dbReference type="InterPro" id="IPR029472">
    <property type="entry name" value="Copia-like_N"/>
</dbReference>
<dbReference type="GO" id="GO:0015074">
    <property type="term" value="P:DNA integration"/>
    <property type="evidence" value="ECO:0007669"/>
    <property type="project" value="InterPro"/>
</dbReference>
<dbReference type="GO" id="GO:0004190">
    <property type="term" value="F:aspartic-type endopeptidase activity"/>
    <property type="evidence" value="ECO:0007669"/>
    <property type="project" value="UniProtKB-KW"/>
</dbReference>
<evidence type="ECO:0000313" key="4">
    <source>
        <dbReference type="EMBL" id="SPC82550.1"/>
    </source>
</evidence>
<dbReference type="InterPro" id="IPR001584">
    <property type="entry name" value="Integrase_cat-core"/>
</dbReference>
<feature type="compositionally biased region" description="Low complexity" evidence="2">
    <location>
        <begin position="1"/>
        <end position="13"/>
    </location>
</feature>
<dbReference type="AlphaFoldDB" id="A0A2N9F6B3"/>
<dbReference type="Pfam" id="PF07727">
    <property type="entry name" value="RVT_2"/>
    <property type="match status" value="1"/>
</dbReference>
<dbReference type="InterPro" id="IPR036397">
    <property type="entry name" value="RNaseH_sf"/>
</dbReference>
<feature type="domain" description="Integrase catalytic" evidence="3">
    <location>
        <begin position="535"/>
        <end position="704"/>
    </location>
</feature>
<dbReference type="InterPro" id="IPR043502">
    <property type="entry name" value="DNA/RNA_pol_sf"/>
</dbReference>
<dbReference type="PANTHER" id="PTHR11439">
    <property type="entry name" value="GAG-POL-RELATED RETROTRANSPOSON"/>
    <property type="match status" value="1"/>
</dbReference>
<dbReference type="Pfam" id="PF14244">
    <property type="entry name" value="Retrotran_gag_3"/>
    <property type="match status" value="1"/>
</dbReference>
<keyword evidence="1" id="KW-0378">Hydrolase</keyword>
<dbReference type="InterPro" id="IPR054722">
    <property type="entry name" value="PolX-like_BBD"/>
</dbReference>
<dbReference type="InterPro" id="IPR025724">
    <property type="entry name" value="GAG-pre-integrase_dom"/>
</dbReference>
<dbReference type="Gene3D" id="3.30.420.10">
    <property type="entry name" value="Ribonuclease H-like superfamily/Ribonuclease H"/>
    <property type="match status" value="1"/>
</dbReference>
<accession>A0A2N9F6B3</accession>
<dbReference type="SUPFAM" id="SSF56672">
    <property type="entry name" value="DNA/RNA polymerases"/>
    <property type="match status" value="1"/>
</dbReference>
<protein>
    <recommendedName>
        <fullName evidence="3">Integrase catalytic domain-containing protein</fullName>
    </recommendedName>
</protein>
<sequence length="1212" mass="134933">MASTETTASSSSAPNQNTTVSIENSRSPYYLNNGDHPGIKIVPDPLTGDNYQSWRRSMTTALSAKNKLGFVNGTISQPNDESDPLFLDWQRCNDLVLSWITNCLSRQIYSTVLYLYTAKEVWDDLQQRPIPGCTCGAKCICGLSRILLDYQHYDYVHSFLMGLDDSFAAVRGQILLMEPLPGINKVFSLVHNHEKQKGVGILPLPVGLPTVGSTALLTRLDNSMNQVYSHPNLGSTAGPAALLSRFDNRQSQYPRRDKPTCSHCGFKGHTVDKCYKLHGYPPGFQKKSKSIAVANQVSGPFSAPLDSFDKSQNLTNMAMQCQQILNMLSTRAQQSSPTFDNNPPHQAATLVTVTHPSSSHSPSNMAGIPMCLSTFCKPNLDYSVFSNKLVVKPVTNVYEWVIDTGATDHMVTTTKFFTTMQVAYNVSVNLPNGQSVMVTHIGSVQVTASLLLTDDLQQWKMIAFNKALYSLSSVKVHTDSFHTWHCRLGHPSRSRMSSLSHVMPTVSQDNSADFVCNICPLAKQKRLPFSNNNNLSSCPFDLVHVDIWGPYHVSTVEGYKYFLTLVDDCSRTTWLYLMKLKSEARPLLESFITMIKTQFGHQIKIIRSDNGQEFHMPSFYASLGMSQQHSCVETPQQNSVVERKHQHILNVARALHFQSNLPIHFWENSTSAEISPIPSLFESSPSSPSSLQNVVPLRHSTRISKAPSYLKDYHCKLAVSALPTLPFSTAACSKSGMPYALSSTLSYNRLCPSHKHYALALTTLSEPSSFVQANKFPEWREAMQAELNSKSDGTLERYKARLVAKGYNQQEGLDYSETFSPVAKFTTVRLLLAIAAAKGWSLTQLDVNNAFLHGELNEEVFMALPPGFASKGENSSTQQVCKLQKSLYGLKQASRQWFAKFSSTIVKQGFIQSHSDYSLFTRTQGSSFIALLVYVDDILLASNDPQSVKALKDSLHNEFKKYALDILTDSGMLGSKPVATPMEQNLKLSASDGIFLSDPSVYRRLVGRLLYLTVTRPDISYSVQKLSQFMSKPTTLHLTAAHRVIRYIKGTPGQGLFFPCSNDLQLKGFSDSDWASCPDTRRSVTGYCTFLGNSLVSWKSKKQHTVSRSSAEAEYRAMAASVCELMWLIPLLKDLQIDHSQEALLFSDSKAALHIAANPVYHERTKHIELDCHLIREKIQNGLIRNTTCQIRKSIGRSYDKGFGHSTIQVFG</sequence>
<dbReference type="Pfam" id="PF22936">
    <property type="entry name" value="Pol_BBD"/>
    <property type="match status" value="1"/>
</dbReference>
<dbReference type="InterPro" id="IPR012337">
    <property type="entry name" value="RNaseH-like_sf"/>
</dbReference>
<dbReference type="InterPro" id="IPR013103">
    <property type="entry name" value="RVT_2"/>
</dbReference>
<feature type="compositionally biased region" description="Polar residues" evidence="2">
    <location>
        <begin position="14"/>
        <end position="27"/>
    </location>
</feature>
<keyword evidence="1" id="KW-0064">Aspartyl protease</keyword>
<evidence type="ECO:0000256" key="1">
    <source>
        <dbReference type="ARBA" id="ARBA00022750"/>
    </source>
</evidence>
<dbReference type="Pfam" id="PF00665">
    <property type="entry name" value="rve"/>
    <property type="match status" value="1"/>
</dbReference>
<dbReference type="Pfam" id="PF13976">
    <property type="entry name" value="gag_pre-integrs"/>
    <property type="match status" value="1"/>
</dbReference>
<dbReference type="GO" id="GO:0003676">
    <property type="term" value="F:nucleic acid binding"/>
    <property type="evidence" value="ECO:0007669"/>
    <property type="project" value="InterPro"/>
</dbReference>
<evidence type="ECO:0000259" key="3">
    <source>
        <dbReference type="PROSITE" id="PS50994"/>
    </source>
</evidence>
<reference evidence="4" key="1">
    <citation type="submission" date="2018-02" db="EMBL/GenBank/DDBJ databases">
        <authorList>
            <person name="Cohen D.B."/>
            <person name="Kent A.D."/>
        </authorList>
    </citation>
    <scope>NUCLEOTIDE SEQUENCE</scope>
</reference>
<dbReference type="CDD" id="cd09272">
    <property type="entry name" value="RNase_HI_RT_Ty1"/>
    <property type="match status" value="1"/>
</dbReference>
<dbReference type="SUPFAM" id="SSF53098">
    <property type="entry name" value="Ribonuclease H-like"/>
    <property type="match status" value="1"/>
</dbReference>
<name>A0A2N9F6B3_FAGSY</name>
<organism evidence="4">
    <name type="scientific">Fagus sylvatica</name>
    <name type="common">Beechnut</name>
    <dbReference type="NCBI Taxonomy" id="28930"/>
    <lineage>
        <taxon>Eukaryota</taxon>
        <taxon>Viridiplantae</taxon>
        <taxon>Streptophyta</taxon>
        <taxon>Embryophyta</taxon>
        <taxon>Tracheophyta</taxon>
        <taxon>Spermatophyta</taxon>
        <taxon>Magnoliopsida</taxon>
        <taxon>eudicotyledons</taxon>
        <taxon>Gunneridae</taxon>
        <taxon>Pentapetalae</taxon>
        <taxon>rosids</taxon>
        <taxon>fabids</taxon>
        <taxon>Fagales</taxon>
        <taxon>Fagaceae</taxon>
        <taxon>Fagus</taxon>
    </lineage>
</organism>
<keyword evidence="1" id="KW-0645">Protease</keyword>
<dbReference type="PANTHER" id="PTHR11439:SF498">
    <property type="entry name" value="DNAK FAMILY PROTEIN"/>
    <property type="match status" value="1"/>
</dbReference>
<feature type="region of interest" description="Disordered" evidence="2">
    <location>
        <begin position="1"/>
        <end position="27"/>
    </location>
</feature>
<dbReference type="EMBL" id="OIVN01000586">
    <property type="protein sequence ID" value="SPC82550.1"/>
    <property type="molecule type" value="Genomic_DNA"/>
</dbReference>